<evidence type="ECO:0008006" key="3">
    <source>
        <dbReference type="Google" id="ProtNLM"/>
    </source>
</evidence>
<gene>
    <name evidence="1" type="ORF">DKW60_08715</name>
</gene>
<keyword evidence="2" id="KW-1185">Reference proteome</keyword>
<accession>A0A317CPF3</accession>
<dbReference type="InterPro" id="IPR021856">
    <property type="entry name" value="DUF3465"/>
</dbReference>
<dbReference type="OrthoDB" id="195616at2"/>
<evidence type="ECO:0000313" key="2">
    <source>
        <dbReference type="Proteomes" id="UP000245539"/>
    </source>
</evidence>
<evidence type="ECO:0000313" key="1">
    <source>
        <dbReference type="EMBL" id="PWQ98182.1"/>
    </source>
</evidence>
<name>A0A317CPF3_9GAMM</name>
<reference evidence="1 2" key="1">
    <citation type="submission" date="2018-05" db="EMBL/GenBank/DDBJ databases">
        <title>Leucothrix arctica sp. nov., isolated from Arctic seawater.</title>
        <authorList>
            <person name="Choi A."/>
            <person name="Baek K."/>
        </authorList>
    </citation>
    <scope>NUCLEOTIDE SEQUENCE [LARGE SCALE GENOMIC DNA]</scope>
    <source>
        <strain evidence="1 2">JCM 18388</strain>
    </source>
</reference>
<protein>
    <recommendedName>
        <fullName evidence="3">DUF3465 domain-containing protein</fullName>
    </recommendedName>
</protein>
<sequence>MNKLVRIAAGVVVAAIVGGYNYLTKSDDAGSANFNQFPSKAESSQGKAGNSPKLENQAALLKKIRAAKEDVNSRFWMTAEGTVIKILKDDTKGSQHQKFLFELAPDVTLLVAHNIDLAPRAPVREGDSVTIKGRYEWNNRGGVLHWTHHDPKGRKQEGYIYAAGKYYR</sequence>
<dbReference type="Proteomes" id="UP000245539">
    <property type="component" value="Unassembled WGS sequence"/>
</dbReference>
<organism evidence="1 2">
    <name type="scientific">Leucothrix pacifica</name>
    <dbReference type="NCBI Taxonomy" id="1247513"/>
    <lineage>
        <taxon>Bacteria</taxon>
        <taxon>Pseudomonadati</taxon>
        <taxon>Pseudomonadota</taxon>
        <taxon>Gammaproteobacteria</taxon>
        <taxon>Thiotrichales</taxon>
        <taxon>Thiotrichaceae</taxon>
        <taxon>Leucothrix</taxon>
    </lineage>
</organism>
<dbReference type="Pfam" id="PF11948">
    <property type="entry name" value="DUF3465"/>
    <property type="match status" value="1"/>
</dbReference>
<comment type="caution">
    <text evidence="1">The sequence shown here is derived from an EMBL/GenBank/DDBJ whole genome shotgun (WGS) entry which is preliminary data.</text>
</comment>
<dbReference type="AlphaFoldDB" id="A0A317CPF3"/>
<proteinExistence type="predicted"/>
<dbReference type="EMBL" id="QGKM01000018">
    <property type="protein sequence ID" value="PWQ98182.1"/>
    <property type="molecule type" value="Genomic_DNA"/>
</dbReference>